<comment type="subcellular location">
    <subcellularLocation>
        <location evidence="2">Cytoplasm</location>
        <location evidence="2">Cytoskeleton</location>
    </subcellularLocation>
    <subcellularLocation>
        <location evidence="1">Membrane</location>
        <topology evidence="1">Peripheral membrane protein</topology>
    </subcellularLocation>
</comment>
<evidence type="ECO:0000256" key="1">
    <source>
        <dbReference type="ARBA" id="ARBA00004170"/>
    </source>
</evidence>
<dbReference type="InterPro" id="IPR007122">
    <property type="entry name" value="Villin/Gelsolin"/>
</dbReference>
<organism evidence="8 9">
    <name type="scientific">Oncorhynchus mykiss</name>
    <name type="common">Rainbow trout</name>
    <name type="synonym">Salmo gairdneri</name>
    <dbReference type="NCBI Taxonomy" id="8022"/>
    <lineage>
        <taxon>Eukaryota</taxon>
        <taxon>Metazoa</taxon>
        <taxon>Chordata</taxon>
        <taxon>Craniata</taxon>
        <taxon>Vertebrata</taxon>
        <taxon>Euteleostomi</taxon>
        <taxon>Actinopterygii</taxon>
        <taxon>Neopterygii</taxon>
        <taxon>Teleostei</taxon>
        <taxon>Protacanthopterygii</taxon>
        <taxon>Salmoniformes</taxon>
        <taxon>Salmonidae</taxon>
        <taxon>Salmoninae</taxon>
        <taxon>Oncorhynchus</taxon>
    </lineage>
</organism>
<dbReference type="FunFam" id="1.10.950.10:FF:000003">
    <property type="entry name" value="supervillin isoform X2"/>
    <property type="match status" value="1"/>
</dbReference>
<dbReference type="Pfam" id="PF02209">
    <property type="entry name" value="VHP"/>
    <property type="match status" value="1"/>
</dbReference>
<reference evidence="8" key="1">
    <citation type="journal article" date="2014" name="Nat. Commun.">
        <title>The rainbow trout genome provides novel insights into evolution after whole-genome duplication in vertebrates.</title>
        <authorList>
            <person name="Berthelot C."/>
            <person name="Brunet F."/>
            <person name="Chalopin D."/>
            <person name="Juanchich A."/>
            <person name="Bernard M."/>
            <person name="Noel B."/>
            <person name="Bento P."/>
            <person name="Da Silva C."/>
            <person name="Labadie K."/>
            <person name="Alberti A."/>
            <person name="Aury J.M."/>
            <person name="Louis A."/>
            <person name="Dehais P."/>
            <person name="Bardou P."/>
            <person name="Montfort J."/>
            <person name="Klopp C."/>
            <person name="Cabau C."/>
            <person name="Gaspin C."/>
            <person name="Thorgaard G.H."/>
            <person name="Boussaha M."/>
            <person name="Quillet E."/>
            <person name="Guyomard R."/>
            <person name="Galiana D."/>
            <person name="Bobe J."/>
            <person name="Volff J.N."/>
            <person name="Genet C."/>
            <person name="Wincker P."/>
            <person name="Jaillon O."/>
            <person name="Roest Crollius H."/>
            <person name="Guiguen Y."/>
        </authorList>
    </citation>
    <scope>NUCLEOTIDE SEQUENCE [LARGE SCALE GENOMIC DNA]</scope>
</reference>
<sequence>MCADRCRKRGSTGGFFPSISFRVLHTSETEKDEKENLVKECTEVSERNPRRPLQAYLIQDGVEPLTFTNVFPRWEKRPTPTTQGEAGRVKLTLVQDALAQLSKTQYPLEELLQTPLPEGVDPQRLEIYLSDHDFQTILKMKRDEYDSLPNWKQVSLKKSKGLY</sequence>
<dbReference type="InterPro" id="IPR036886">
    <property type="entry name" value="Villin_headpiece_dom_sf"/>
</dbReference>
<reference evidence="8" key="2">
    <citation type="submission" date="2014-03" db="EMBL/GenBank/DDBJ databases">
        <authorList>
            <person name="Genoscope - CEA"/>
        </authorList>
    </citation>
    <scope>NUCLEOTIDE SEQUENCE</scope>
</reference>
<dbReference type="GO" id="GO:0051016">
    <property type="term" value="P:barbed-end actin filament capping"/>
    <property type="evidence" value="ECO:0007669"/>
    <property type="project" value="TreeGrafter"/>
</dbReference>
<dbReference type="Gene3D" id="1.10.950.10">
    <property type="entry name" value="Villin headpiece domain"/>
    <property type="match status" value="1"/>
</dbReference>
<dbReference type="PROSITE" id="PS51089">
    <property type="entry name" value="HP"/>
    <property type="match status" value="1"/>
</dbReference>
<protein>
    <recommendedName>
        <fullName evidence="7">HP domain-containing protein</fullName>
    </recommendedName>
</protein>
<dbReference type="GO" id="GO:0016020">
    <property type="term" value="C:membrane"/>
    <property type="evidence" value="ECO:0007669"/>
    <property type="project" value="UniProtKB-SubCell"/>
</dbReference>
<dbReference type="AlphaFoldDB" id="A0A060XPQ6"/>
<dbReference type="EMBL" id="FR905769">
    <property type="protein sequence ID" value="CDQ81476.1"/>
    <property type="molecule type" value="Genomic_DNA"/>
</dbReference>
<dbReference type="SMART" id="SM00153">
    <property type="entry name" value="VHP"/>
    <property type="match status" value="1"/>
</dbReference>
<evidence type="ECO:0000256" key="4">
    <source>
        <dbReference type="ARBA" id="ARBA00022737"/>
    </source>
</evidence>
<feature type="domain" description="HP" evidence="7">
    <location>
        <begin position="100"/>
        <end position="163"/>
    </location>
</feature>
<dbReference type="GO" id="GO:0008154">
    <property type="term" value="P:actin polymerization or depolymerization"/>
    <property type="evidence" value="ECO:0007669"/>
    <property type="project" value="TreeGrafter"/>
</dbReference>
<dbReference type="PANTHER" id="PTHR11977">
    <property type="entry name" value="VILLIN"/>
    <property type="match status" value="1"/>
</dbReference>
<evidence type="ECO:0000256" key="2">
    <source>
        <dbReference type="ARBA" id="ARBA00004245"/>
    </source>
</evidence>
<dbReference type="InterPro" id="IPR029006">
    <property type="entry name" value="ADF-H/Gelsolin-like_dom_sf"/>
</dbReference>
<evidence type="ECO:0000313" key="8">
    <source>
        <dbReference type="EMBL" id="CDQ81476.1"/>
    </source>
</evidence>
<keyword evidence="5" id="KW-0472">Membrane</keyword>
<dbReference type="GO" id="GO:0005737">
    <property type="term" value="C:cytoplasm"/>
    <property type="evidence" value="ECO:0007669"/>
    <property type="project" value="TreeGrafter"/>
</dbReference>
<dbReference type="GO" id="GO:0051015">
    <property type="term" value="F:actin filament binding"/>
    <property type="evidence" value="ECO:0007669"/>
    <property type="project" value="InterPro"/>
</dbReference>
<keyword evidence="4" id="KW-0677">Repeat</keyword>
<evidence type="ECO:0000313" key="9">
    <source>
        <dbReference type="Proteomes" id="UP000193380"/>
    </source>
</evidence>
<dbReference type="PANTHER" id="PTHR11977:SF119">
    <property type="entry name" value="SUPERVILLIN ISOFORM X1"/>
    <property type="match status" value="1"/>
</dbReference>
<evidence type="ECO:0000256" key="6">
    <source>
        <dbReference type="ARBA" id="ARBA00023212"/>
    </source>
</evidence>
<dbReference type="GO" id="GO:0015629">
    <property type="term" value="C:actin cytoskeleton"/>
    <property type="evidence" value="ECO:0007669"/>
    <property type="project" value="TreeGrafter"/>
</dbReference>
<evidence type="ECO:0000259" key="7">
    <source>
        <dbReference type="PROSITE" id="PS51089"/>
    </source>
</evidence>
<keyword evidence="6" id="KW-0206">Cytoskeleton</keyword>
<dbReference type="Proteomes" id="UP000193380">
    <property type="component" value="Unassembled WGS sequence"/>
</dbReference>
<dbReference type="PaxDb" id="8022-A0A060XPQ6"/>
<dbReference type="GO" id="GO:0051014">
    <property type="term" value="P:actin filament severing"/>
    <property type="evidence" value="ECO:0007669"/>
    <property type="project" value="TreeGrafter"/>
</dbReference>
<evidence type="ECO:0000256" key="3">
    <source>
        <dbReference type="ARBA" id="ARBA00022490"/>
    </source>
</evidence>
<evidence type="ECO:0000256" key="5">
    <source>
        <dbReference type="ARBA" id="ARBA00023136"/>
    </source>
</evidence>
<gene>
    <name evidence="8" type="ORF">GSONMT00011192001</name>
</gene>
<name>A0A060XPQ6_ONCMY</name>
<proteinExistence type="predicted"/>
<dbReference type="SUPFAM" id="SSF47050">
    <property type="entry name" value="VHP, Villin headpiece domain"/>
    <property type="match status" value="1"/>
</dbReference>
<dbReference type="Gene3D" id="3.40.20.10">
    <property type="entry name" value="Severin"/>
    <property type="match status" value="1"/>
</dbReference>
<keyword evidence="3" id="KW-0963">Cytoplasm</keyword>
<accession>A0A060XPQ6</accession>
<dbReference type="InterPro" id="IPR003128">
    <property type="entry name" value="Villin_headpiece"/>
</dbReference>
<dbReference type="GO" id="GO:0005546">
    <property type="term" value="F:phosphatidylinositol-4,5-bisphosphate binding"/>
    <property type="evidence" value="ECO:0007669"/>
    <property type="project" value="TreeGrafter"/>
</dbReference>